<dbReference type="InterPro" id="IPR002760">
    <property type="entry name" value="O_anti_polymase"/>
</dbReference>
<proteinExistence type="predicted"/>
<keyword evidence="1" id="KW-1133">Transmembrane helix</keyword>
<dbReference type="RefSeq" id="WP_073214846.1">
    <property type="nucleotide sequence ID" value="NZ_FNNS01000003.1"/>
</dbReference>
<keyword evidence="3" id="KW-1185">Reference proteome</keyword>
<dbReference type="STRING" id="797419.SAMN05216556_10391"/>
<dbReference type="Proteomes" id="UP000184172">
    <property type="component" value="Unassembled WGS sequence"/>
</dbReference>
<dbReference type="Pfam" id="PF01901">
    <property type="entry name" value="O_anti_polymase"/>
    <property type="match status" value="1"/>
</dbReference>
<evidence type="ECO:0000256" key="1">
    <source>
        <dbReference type="SAM" id="Phobius"/>
    </source>
</evidence>
<feature type="transmembrane region" description="Helical" evidence="1">
    <location>
        <begin position="85"/>
        <end position="114"/>
    </location>
</feature>
<dbReference type="EMBL" id="FQYV01000003">
    <property type="protein sequence ID" value="SHI53977.1"/>
    <property type="molecule type" value="Genomic_DNA"/>
</dbReference>
<feature type="transmembrane region" description="Helical" evidence="1">
    <location>
        <begin position="202"/>
        <end position="221"/>
    </location>
</feature>
<accession>A0A1M6BZ36</accession>
<evidence type="ECO:0000313" key="2">
    <source>
        <dbReference type="EMBL" id="SHI53977.1"/>
    </source>
</evidence>
<feature type="transmembrane region" description="Helical" evidence="1">
    <location>
        <begin position="327"/>
        <end position="345"/>
    </location>
</feature>
<organism evidence="2 3">
    <name type="scientific">Aequorivita viscosa</name>
    <dbReference type="NCBI Taxonomy" id="797419"/>
    <lineage>
        <taxon>Bacteria</taxon>
        <taxon>Pseudomonadati</taxon>
        <taxon>Bacteroidota</taxon>
        <taxon>Flavobacteriia</taxon>
        <taxon>Flavobacteriales</taxon>
        <taxon>Flavobacteriaceae</taxon>
        <taxon>Aequorivita</taxon>
    </lineage>
</organism>
<evidence type="ECO:0000313" key="3">
    <source>
        <dbReference type="Proteomes" id="UP000184172"/>
    </source>
</evidence>
<feature type="transmembrane region" description="Helical" evidence="1">
    <location>
        <begin position="172"/>
        <end position="190"/>
    </location>
</feature>
<dbReference type="AlphaFoldDB" id="A0A1M6BZ36"/>
<keyword evidence="1" id="KW-0812">Transmembrane</keyword>
<gene>
    <name evidence="2" type="ORF">SAMN04487908_10391</name>
</gene>
<feature type="transmembrane region" description="Helical" evidence="1">
    <location>
        <begin position="120"/>
        <end position="138"/>
    </location>
</feature>
<name>A0A1M6BZ36_9FLAO</name>
<sequence length="405" mass="46254">MKVLLEKISIRALPYLRLFVIVFLLINLIGIINFPFYKEKMENGVLYLLVFLGLIGFISGTLLIRILKIKFSPSKGSFKPHVLKVIFWGSNIFSFVLILATHAMNGGIIILMGAARFKTISYTNIFIYLGIVTTLLFFSSELLANKKVKWWHIIFIAIQSVSVLSLGYRSPLIILAGGCALIFVIVRNDFQNNYKNVFTFRNLLVVLGVLVLMSSISSYRVSRQYDVRKFFKNVDLDYMDDHSYLMPFMPTLAVFRYDQEVVKTLVEKTEGNHYYGYLAIANFLTVLPGEQLGVRNIIGEIVEARKLPDGKPWSITPTLQGALFVDGGYFGVFFGFFVLGVFIEYLKKLMKAKKDPFSIALYVLVTINALMLIHTGYFDVVFFILLFVILFLKIVVMRIKYTIPN</sequence>
<protein>
    <submittedName>
        <fullName evidence="2">Oligosaccharide repeat unit polymerase</fullName>
    </submittedName>
</protein>
<dbReference type="NCBIfam" id="TIGR04370">
    <property type="entry name" value="glyco_rpt_poly"/>
    <property type="match status" value="1"/>
</dbReference>
<reference evidence="3" key="1">
    <citation type="submission" date="2016-11" db="EMBL/GenBank/DDBJ databases">
        <authorList>
            <person name="Varghese N."/>
            <person name="Submissions S."/>
        </authorList>
    </citation>
    <scope>NUCLEOTIDE SEQUENCE [LARGE SCALE GENOMIC DNA]</scope>
    <source>
        <strain evidence="3">DSM 26349</strain>
    </source>
</reference>
<feature type="transmembrane region" description="Helical" evidence="1">
    <location>
        <begin position="357"/>
        <end position="374"/>
    </location>
</feature>
<keyword evidence="1" id="KW-0472">Membrane</keyword>
<feature type="transmembrane region" description="Helical" evidence="1">
    <location>
        <begin position="44"/>
        <end position="64"/>
    </location>
</feature>
<dbReference type="OrthoDB" id="2725893at2"/>
<feature type="transmembrane region" description="Helical" evidence="1">
    <location>
        <begin position="12"/>
        <end position="32"/>
    </location>
</feature>